<gene>
    <name evidence="2" type="ORF">QYF62_16995</name>
</gene>
<dbReference type="EMBL" id="JAUHTB010000035">
    <property type="protein sequence ID" value="MDN4507735.1"/>
    <property type="molecule type" value="Genomic_DNA"/>
</dbReference>
<evidence type="ECO:0000313" key="3">
    <source>
        <dbReference type="Proteomes" id="UP001172702"/>
    </source>
</evidence>
<protein>
    <submittedName>
        <fullName evidence="2">Uncharacterized protein</fullName>
    </submittedName>
</protein>
<dbReference type="Proteomes" id="UP001172702">
    <property type="component" value="Unassembled WGS sequence"/>
</dbReference>
<name>A0ABT8H5I9_9ACTN</name>
<accession>A0ABT8H5I9</accession>
<dbReference type="RefSeq" id="WP_271800344.1">
    <property type="nucleotide sequence ID" value="NZ_CANNAK010000016.1"/>
</dbReference>
<comment type="caution">
    <text evidence="2">The sequence shown here is derived from an EMBL/GenBank/DDBJ whole genome shotgun (WGS) entry which is preliminary data.</text>
</comment>
<keyword evidence="3" id="KW-1185">Reference proteome</keyword>
<feature type="region of interest" description="Disordered" evidence="1">
    <location>
        <begin position="140"/>
        <end position="161"/>
    </location>
</feature>
<evidence type="ECO:0000256" key="1">
    <source>
        <dbReference type="SAM" id="MobiDB-lite"/>
    </source>
</evidence>
<proteinExistence type="predicted"/>
<feature type="compositionally biased region" description="Pro residues" evidence="1">
    <location>
        <begin position="150"/>
        <end position="161"/>
    </location>
</feature>
<evidence type="ECO:0000313" key="2">
    <source>
        <dbReference type="EMBL" id="MDN4507735.1"/>
    </source>
</evidence>
<organism evidence="2 3">
    <name type="scientific">Dietzia maris</name>
    <dbReference type="NCBI Taxonomy" id="37915"/>
    <lineage>
        <taxon>Bacteria</taxon>
        <taxon>Bacillati</taxon>
        <taxon>Actinomycetota</taxon>
        <taxon>Actinomycetes</taxon>
        <taxon>Mycobacteriales</taxon>
        <taxon>Dietziaceae</taxon>
        <taxon>Dietzia</taxon>
    </lineage>
</organism>
<sequence length="161" mass="16804">MEPVTLIAAAIAVGATEGAREVTKRAIGDAYSALKSRIMSKYRSVGAEVEGLEQEPEEELRRQLLAKKLTQVGADSDEELLALAESLLTAVEEEAPDLPGTVGVAIRRASVSGDIEVVDVAVDGGSGVITEDVVAGGDLRVQGVAARSPQGPPHPPQARRR</sequence>
<reference evidence="2 3" key="1">
    <citation type="submission" date="2023-07" db="EMBL/GenBank/DDBJ databases">
        <title>Strategy for survival of the halotoleranting strain Dietzia MX2 from the Yakshinskoe mineral salts deposit.</title>
        <authorList>
            <person name="Kharitonova M.A."/>
            <person name="Kupriyanova-Ashina F.G."/>
            <person name="Shakirov T.R."/>
            <person name="Vafina M.S."/>
            <person name="Ilinskaya O.N."/>
        </authorList>
    </citation>
    <scope>NUCLEOTIDE SEQUENCE [LARGE SCALE GENOMIC DNA]</scope>
    <source>
        <strain evidence="2 3">MX2</strain>
    </source>
</reference>